<dbReference type="SMART" id="SM00248">
    <property type="entry name" value="ANK"/>
    <property type="match status" value="6"/>
</dbReference>
<dbReference type="PATRIC" id="fig|1212489.4.peg.970"/>
<dbReference type="STRING" id="1212489.Ldro_0927"/>
<dbReference type="PROSITE" id="PS50297">
    <property type="entry name" value="ANK_REP_REGION"/>
    <property type="match status" value="3"/>
</dbReference>
<dbReference type="Pfam" id="PF00023">
    <property type="entry name" value="Ank"/>
    <property type="match status" value="1"/>
</dbReference>
<evidence type="ECO:0000313" key="5">
    <source>
        <dbReference type="Proteomes" id="UP000054736"/>
    </source>
</evidence>
<dbReference type="InterPro" id="IPR036770">
    <property type="entry name" value="Ankyrin_rpt-contain_sf"/>
</dbReference>
<evidence type="ECO:0000313" key="4">
    <source>
        <dbReference type="EMBL" id="KTC87308.1"/>
    </source>
</evidence>
<keyword evidence="1" id="KW-0677">Repeat</keyword>
<dbReference type="RefSeq" id="WP_058495258.1">
    <property type="nucleotide sequence ID" value="NZ_CAAAIU010000012.1"/>
</dbReference>
<evidence type="ECO:0000256" key="3">
    <source>
        <dbReference type="PROSITE-ProRule" id="PRU00023"/>
    </source>
</evidence>
<sequence length="463" mass="51949">MSKHSQVSLLPPANSEEPSAVAFGAEENTRLVAAGKSFLEDNSSENQFFQENSPEENPFAIMASELVIAFCTHLMPEDLFALIIVDRFFQEILNDNYLWCNKFKLHFPHLYPKYQNENVDSWYELFRSTYYDSYPELSEASRRIFSQIKERHFDSQLIELLHSSNPEPKDSDSFTFYDWIVQLAEQSFLNSLFAAVTEQQMASTGRTPLHWAVLYNQSQELILSLIKDLKVQDKAGDTPIALAIRANHLELVEFLWKAEMNLGQGIKNQQRLLALASFNNNEAVAKFLLDKGLSPKDKSETGIPPLFIAAQRGHLGLMRLFLSNNADIVNDTCSSNNASALYVAAENNNYEAVETLLDAKANVNLACKNGATPLHAAVANGNERMIKLLLNHGANLRAILTNDEEKLTVFDLANGSPGLMSLLNKEAETTKISSSPYILLAPPKSRFLEDDSEELMIAMSRMP</sequence>
<dbReference type="PROSITE" id="PS50088">
    <property type="entry name" value="ANK_REPEAT"/>
    <property type="match status" value="3"/>
</dbReference>
<feature type="repeat" description="ANK" evidence="3">
    <location>
        <begin position="301"/>
        <end position="328"/>
    </location>
</feature>
<feature type="repeat" description="ANK" evidence="3">
    <location>
        <begin position="336"/>
        <end position="368"/>
    </location>
</feature>
<dbReference type="SUPFAM" id="SSF81383">
    <property type="entry name" value="F-box domain"/>
    <property type="match status" value="1"/>
</dbReference>
<dbReference type="Pfam" id="PF12796">
    <property type="entry name" value="Ank_2"/>
    <property type="match status" value="1"/>
</dbReference>
<protein>
    <submittedName>
        <fullName evidence="4">Ankyrin repeat protein</fullName>
    </submittedName>
</protein>
<keyword evidence="2 3" id="KW-0040">ANK repeat</keyword>
<keyword evidence="5" id="KW-1185">Reference proteome</keyword>
<dbReference type="Gene3D" id="1.25.40.20">
    <property type="entry name" value="Ankyrin repeat-containing domain"/>
    <property type="match status" value="1"/>
</dbReference>
<gene>
    <name evidence="4" type="primary">arp_2</name>
    <name evidence="4" type="ORF">Ldro_0927</name>
</gene>
<dbReference type="Proteomes" id="UP000054736">
    <property type="component" value="Unassembled WGS sequence"/>
</dbReference>
<dbReference type="OrthoDB" id="5653638at2"/>
<dbReference type="SUPFAM" id="SSF48403">
    <property type="entry name" value="Ankyrin repeat"/>
    <property type="match status" value="1"/>
</dbReference>
<dbReference type="InterPro" id="IPR036047">
    <property type="entry name" value="F-box-like_dom_sf"/>
</dbReference>
<dbReference type="InterPro" id="IPR002110">
    <property type="entry name" value="Ankyrin_rpt"/>
</dbReference>
<dbReference type="AlphaFoldDB" id="A0A0W0SVK1"/>
<dbReference type="PANTHER" id="PTHR24193">
    <property type="entry name" value="ANKYRIN REPEAT PROTEIN"/>
    <property type="match status" value="1"/>
</dbReference>
<dbReference type="GO" id="GO:0000976">
    <property type="term" value="F:transcription cis-regulatory region binding"/>
    <property type="evidence" value="ECO:0007669"/>
    <property type="project" value="TreeGrafter"/>
</dbReference>
<organism evidence="4 5">
    <name type="scientific">Legionella drozanskii LLAP-1</name>
    <dbReference type="NCBI Taxonomy" id="1212489"/>
    <lineage>
        <taxon>Bacteria</taxon>
        <taxon>Pseudomonadati</taxon>
        <taxon>Pseudomonadota</taxon>
        <taxon>Gammaproteobacteria</taxon>
        <taxon>Legionellales</taxon>
        <taxon>Legionellaceae</taxon>
        <taxon>Legionella</taxon>
    </lineage>
</organism>
<dbReference type="PANTHER" id="PTHR24193:SF121">
    <property type="entry name" value="ADA2A-CONTAINING COMPLEX COMPONENT 3, ISOFORM D"/>
    <property type="match status" value="1"/>
</dbReference>
<dbReference type="EMBL" id="LNXY01000020">
    <property type="protein sequence ID" value="KTC87308.1"/>
    <property type="molecule type" value="Genomic_DNA"/>
</dbReference>
<reference evidence="4 5" key="1">
    <citation type="submission" date="2015-11" db="EMBL/GenBank/DDBJ databases">
        <title>Genomic analysis of 38 Legionella species identifies large and diverse effector repertoires.</title>
        <authorList>
            <person name="Burstein D."/>
            <person name="Amaro F."/>
            <person name="Zusman T."/>
            <person name="Lifshitz Z."/>
            <person name="Cohen O."/>
            <person name="Gilbert J.A."/>
            <person name="Pupko T."/>
            <person name="Shuman H.A."/>
            <person name="Segal G."/>
        </authorList>
    </citation>
    <scope>NUCLEOTIDE SEQUENCE [LARGE SCALE GENOMIC DNA]</scope>
    <source>
        <strain evidence="4 5">ATCC 700990</strain>
    </source>
</reference>
<evidence type="ECO:0000256" key="2">
    <source>
        <dbReference type="ARBA" id="ARBA00023043"/>
    </source>
</evidence>
<evidence type="ECO:0000256" key="1">
    <source>
        <dbReference type="ARBA" id="ARBA00022737"/>
    </source>
</evidence>
<dbReference type="GO" id="GO:0045944">
    <property type="term" value="P:positive regulation of transcription by RNA polymerase II"/>
    <property type="evidence" value="ECO:0007669"/>
    <property type="project" value="TreeGrafter"/>
</dbReference>
<dbReference type="InterPro" id="IPR050663">
    <property type="entry name" value="Ankyrin-SOCS_Box"/>
</dbReference>
<comment type="caution">
    <text evidence="4">The sequence shown here is derived from an EMBL/GenBank/DDBJ whole genome shotgun (WGS) entry which is preliminary data.</text>
</comment>
<accession>A0A0W0SVK1</accession>
<proteinExistence type="predicted"/>
<name>A0A0W0SVK1_9GAMM</name>
<feature type="repeat" description="ANK" evidence="3">
    <location>
        <begin position="369"/>
        <end position="401"/>
    </location>
</feature>